<sequence length="169" mass="19708">MTNYTIIDNNLITNLKISDGAYRCYNLLLSMAHGDKTTCFPSIKYLACALGRCERTINRYIKELVSLKLIIKRRRGSISNLYILVQKKINNAVDHLKQTVKGNKDNIKKADTQNCSHGGKNKSNYKNNYKNSYTNMQRTDFNNYQQRNYNYNNLEKMLLGEMEYNPELL</sequence>
<dbReference type="InterPro" id="IPR036388">
    <property type="entry name" value="WH-like_DNA-bd_sf"/>
</dbReference>
<comment type="caution">
    <text evidence="1">The sequence shown here is derived from an EMBL/GenBank/DDBJ whole genome shotgun (WGS) entry which is preliminary data.</text>
</comment>
<reference evidence="1" key="1">
    <citation type="submission" date="2022-12" db="EMBL/GenBank/DDBJ databases">
        <title>Clostridium sp. nov., isolated from industrial wastewater.</title>
        <authorList>
            <person name="Jiayan W."/>
        </authorList>
    </citation>
    <scope>NUCLEOTIDE SEQUENCE</scope>
    <source>
        <strain evidence="1">ZC22-4</strain>
    </source>
</reference>
<dbReference type="Pfam" id="PF13730">
    <property type="entry name" value="HTH_36"/>
    <property type="match status" value="1"/>
</dbReference>
<dbReference type="Proteomes" id="UP001144612">
    <property type="component" value="Unassembled WGS sequence"/>
</dbReference>
<keyword evidence="2" id="KW-1185">Reference proteome</keyword>
<organism evidence="1 2">
    <name type="scientific">Clostridium brassicae</name>
    <dbReference type="NCBI Taxonomy" id="2999072"/>
    <lineage>
        <taxon>Bacteria</taxon>
        <taxon>Bacillati</taxon>
        <taxon>Bacillota</taxon>
        <taxon>Clostridia</taxon>
        <taxon>Eubacteriales</taxon>
        <taxon>Clostridiaceae</taxon>
        <taxon>Clostridium</taxon>
    </lineage>
</organism>
<name>A0ABT4DAZ6_9CLOT</name>
<protein>
    <submittedName>
        <fullName evidence="1">Helix-turn-helix domain-containing protein</fullName>
    </submittedName>
</protein>
<proteinExistence type="predicted"/>
<dbReference type="EMBL" id="JAPQFJ010000005">
    <property type="protein sequence ID" value="MCY6958306.1"/>
    <property type="molecule type" value="Genomic_DNA"/>
</dbReference>
<evidence type="ECO:0000313" key="2">
    <source>
        <dbReference type="Proteomes" id="UP001144612"/>
    </source>
</evidence>
<dbReference type="Gene3D" id="1.10.10.10">
    <property type="entry name" value="Winged helix-like DNA-binding domain superfamily/Winged helix DNA-binding domain"/>
    <property type="match status" value="1"/>
</dbReference>
<gene>
    <name evidence="1" type="ORF">OW729_06780</name>
</gene>
<evidence type="ECO:0000313" key="1">
    <source>
        <dbReference type="EMBL" id="MCY6958306.1"/>
    </source>
</evidence>
<dbReference type="RefSeq" id="WP_268060720.1">
    <property type="nucleotide sequence ID" value="NZ_JAPQFJ010000005.1"/>
</dbReference>
<accession>A0ABT4DAZ6</accession>